<dbReference type="GO" id="GO:0009253">
    <property type="term" value="P:peptidoglycan catabolic process"/>
    <property type="evidence" value="ECO:0007669"/>
    <property type="project" value="InterPro"/>
</dbReference>
<dbReference type="RefSeq" id="WP_011802665.1">
    <property type="nucleotide sequence ID" value="NC_008781.1"/>
</dbReference>
<dbReference type="InterPro" id="IPR051018">
    <property type="entry name" value="Bacteriophage_GH24"/>
</dbReference>
<reference evidence="6" key="1">
    <citation type="journal article" date="2009" name="Environ. Microbiol.">
        <title>The genome of Polaromonas naphthalenivorans strain CJ2, isolated from coal tar-contaminated sediment, reveals physiological and metabolic versatility and evolution through extensive horizontal gene transfer.</title>
        <authorList>
            <person name="Yagi J.M."/>
            <person name="Sims D."/>
            <person name="Brettin T."/>
            <person name="Bruce D."/>
            <person name="Madsen E.L."/>
        </authorList>
    </citation>
    <scope>NUCLEOTIDE SEQUENCE [LARGE SCALE GENOMIC DNA]</scope>
    <source>
        <strain evidence="6">CJ2</strain>
    </source>
</reference>
<keyword evidence="2 3" id="KW-0081">Bacteriolytic enzyme</keyword>
<comment type="catalytic activity">
    <reaction evidence="3">
        <text>Hydrolysis of (1-&gt;4)-beta-linkages between N-acetylmuramic acid and N-acetyl-D-glucosamine residues in a peptidoglycan and between N-acetyl-D-glucosamine residues in chitodextrins.</text>
        <dbReference type="EC" id="3.2.1.17"/>
    </reaction>
</comment>
<dbReference type="PANTHER" id="PTHR38107:SF3">
    <property type="entry name" value="LYSOZYME RRRD-RELATED"/>
    <property type="match status" value="1"/>
</dbReference>
<keyword evidence="4" id="KW-0732">Signal</keyword>
<dbReference type="Gene3D" id="1.10.530.40">
    <property type="match status" value="1"/>
</dbReference>
<sequence>MSTRMRIFVAALTLSAAGFIGIVSDESYTSAAIIPTKGDVPTVGFGSTVYEDGRPVKMGDTITPVRALVVASAHIDKDEARFRASLPDVELFQEEYDLYLNWVYQFGIGNWRKSSMRRELLAGHYPAACHALLEYKKSAGYDCSTPGNKICAGVWTRQLKRHAKCMAAQA</sequence>
<evidence type="ECO:0000256" key="4">
    <source>
        <dbReference type="SAM" id="SignalP"/>
    </source>
</evidence>
<evidence type="ECO:0000313" key="5">
    <source>
        <dbReference type="EMBL" id="ABM38594.1"/>
    </source>
</evidence>
<evidence type="ECO:0000313" key="6">
    <source>
        <dbReference type="Proteomes" id="UP000000644"/>
    </source>
</evidence>
<evidence type="ECO:0000256" key="3">
    <source>
        <dbReference type="RuleBase" id="RU003788"/>
    </source>
</evidence>
<keyword evidence="6" id="KW-1185">Reference proteome</keyword>
<dbReference type="EC" id="3.2.1.17" evidence="3"/>
<dbReference type="PANTHER" id="PTHR38107">
    <property type="match status" value="1"/>
</dbReference>
<dbReference type="Proteomes" id="UP000000644">
    <property type="component" value="Chromosome"/>
</dbReference>
<feature type="chain" id="PRO_5002639374" description="Lysozyme" evidence="4">
    <location>
        <begin position="17"/>
        <end position="170"/>
    </location>
</feature>
<dbReference type="CAZy" id="GH24">
    <property type="family name" value="Glycoside Hydrolase Family 24"/>
</dbReference>
<keyword evidence="1 3" id="KW-0929">Antimicrobial</keyword>
<feature type="signal peptide" evidence="4">
    <location>
        <begin position="1"/>
        <end position="16"/>
    </location>
</feature>
<evidence type="ECO:0000256" key="1">
    <source>
        <dbReference type="ARBA" id="ARBA00022529"/>
    </source>
</evidence>
<dbReference type="KEGG" id="pna:Pnap_3296"/>
<dbReference type="GO" id="GO:0003796">
    <property type="term" value="F:lysozyme activity"/>
    <property type="evidence" value="ECO:0007669"/>
    <property type="project" value="UniProtKB-EC"/>
</dbReference>
<dbReference type="Pfam" id="PF00959">
    <property type="entry name" value="Phage_lysozyme"/>
    <property type="match status" value="1"/>
</dbReference>
<evidence type="ECO:0000256" key="2">
    <source>
        <dbReference type="ARBA" id="ARBA00022638"/>
    </source>
</evidence>
<dbReference type="GO" id="GO:0031640">
    <property type="term" value="P:killing of cells of another organism"/>
    <property type="evidence" value="ECO:0007669"/>
    <property type="project" value="UniProtKB-KW"/>
</dbReference>
<dbReference type="SUPFAM" id="SSF53955">
    <property type="entry name" value="Lysozyme-like"/>
    <property type="match status" value="1"/>
</dbReference>
<dbReference type="InterPro" id="IPR023346">
    <property type="entry name" value="Lysozyme-like_dom_sf"/>
</dbReference>
<dbReference type="GO" id="GO:0016998">
    <property type="term" value="P:cell wall macromolecule catabolic process"/>
    <property type="evidence" value="ECO:0007669"/>
    <property type="project" value="InterPro"/>
</dbReference>
<proteinExistence type="inferred from homology"/>
<dbReference type="STRING" id="365044.Pnap_3296"/>
<accession>A1VSG6</accession>
<protein>
    <recommendedName>
        <fullName evidence="3">Lysozyme</fullName>
        <ecNumber evidence="3">3.2.1.17</ecNumber>
    </recommendedName>
</protein>
<dbReference type="HOGENOM" id="CLU_091641_5_0_4"/>
<gene>
    <name evidence="5" type="ordered locus">Pnap_3296</name>
</gene>
<dbReference type="InterPro" id="IPR023347">
    <property type="entry name" value="Lysozyme_dom_sf"/>
</dbReference>
<dbReference type="OrthoDB" id="8141296at2"/>
<keyword evidence="3" id="KW-0326">Glycosidase</keyword>
<comment type="similarity">
    <text evidence="3">Belongs to the glycosyl hydrolase 24 family.</text>
</comment>
<dbReference type="InterPro" id="IPR002196">
    <property type="entry name" value="Glyco_hydro_24"/>
</dbReference>
<keyword evidence="3" id="KW-0378">Hydrolase</keyword>
<dbReference type="CDD" id="cd16901">
    <property type="entry name" value="lyz_P1"/>
    <property type="match status" value="1"/>
</dbReference>
<dbReference type="EMBL" id="CP000529">
    <property type="protein sequence ID" value="ABM38594.1"/>
    <property type="molecule type" value="Genomic_DNA"/>
</dbReference>
<name>A1VSG6_POLNA</name>
<dbReference type="GO" id="GO:0042742">
    <property type="term" value="P:defense response to bacterium"/>
    <property type="evidence" value="ECO:0007669"/>
    <property type="project" value="UniProtKB-KW"/>
</dbReference>
<dbReference type="eggNOG" id="COG3772">
    <property type="taxonomic scope" value="Bacteria"/>
</dbReference>
<dbReference type="AlphaFoldDB" id="A1VSG6"/>
<organism evidence="5 6">
    <name type="scientific">Polaromonas naphthalenivorans (strain CJ2)</name>
    <dbReference type="NCBI Taxonomy" id="365044"/>
    <lineage>
        <taxon>Bacteria</taxon>
        <taxon>Pseudomonadati</taxon>
        <taxon>Pseudomonadota</taxon>
        <taxon>Betaproteobacteria</taxon>
        <taxon>Burkholderiales</taxon>
        <taxon>Comamonadaceae</taxon>
        <taxon>Polaromonas</taxon>
    </lineage>
</organism>